<protein>
    <recommendedName>
        <fullName evidence="6">LPXTG-domain-containing protein</fullName>
    </recommendedName>
</protein>
<evidence type="ECO:0008006" key="6">
    <source>
        <dbReference type="Google" id="ProtNLM"/>
    </source>
</evidence>
<evidence type="ECO:0000313" key="4">
    <source>
        <dbReference type="EMBL" id="ROW06119.1"/>
    </source>
</evidence>
<dbReference type="Proteomes" id="UP000283895">
    <property type="component" value="Unassembled WGS sequence"/>
</dbReference>
<feature type="compositionally biased region" description="Basic and acidic residues" evidence="1">
    <location>
        <begin position="425"/>
        <end position="443"/>
    </location>
</feature>
<keyword evidence="2" id="KW-1133">Transmembrane helix</keyword>
<proteinExistence type="predicted"/>
<feature type="compositionally biased region" description="Low complexity" evidence="1">
    <location>
        <begin position="455"/>
        <end position="466"/>
    </location>
</feature>
<name>A0A423WRQ0_9PEZI</name>
<dbReference type="OrthoDB" id="5426678at2759"/>
<keyword evidence="2" id="KW-0812">Transmembrane</keyword>
<feature type="region of interest" description="Disordered" evidence="1">
    <location>
        <begin position="350"/>
        <end position="386"/>
    </location>
</feature>
<evidence type="ECO:0000256" key="3">
    <source>
        <dbReference type="SAM" id="SignalP"/>
    </source>
</evidence>
<keyword evidence="2" id="KW-0472">Membrane</keyword>
<feature type="compositionally biased region" description="Low complexity" evidence="1">
    <location>
        <begin position="409"/>
        <end position="420"/>
    </location>
</feature>
<comment type="caution">
    <text evidence="4">The sequence shown here is derived from an EMBL/GenBank/DDBJ whole genome shotgun (WGS) entry which is preliminary data.</text>
</comment>
<organism evidence="4 5">
    <name type="scientific">Cytospora schulzeri</name>
    <dbReference type="NCBI Taxonomy" id="448051"/>
    <lineage>
        <taxon>Eukaryota</taxon>
        <taxon>Fungi</taxon>
        <taxon>Dikarya</taxon>
        <taxon>Ascomycota</taxon>
        <taxon>Pezizomycotina</taxon>
        <taxon>Sordariomycetes</taxon>
        <taxon>Sordariomycetidae</taxon>
        <taxon>Diaporthales</taxon>
        <taxon>Cytosporaceae</taxon>
        <taxon>Cytospora</taxon>
    </lineage>
</organism>
<accession>A0A423WRQ0</accession>
<keyword evidence="5" id="KW-1185">Reference proteome</keyword>
<feature type="transmembrane region" description="Helical" evidence="2">
    <location>
        <begin position="230"/>
        <end position="252"/>
    </location>
</feature>
<reference evidence="4 5" key="1">
    <citation type="submission" date="2015-09" db="EMBL/GenBank/DDBJ databases">
        <title>Host preference determinants of Valsa canker pathogens revealed by comparative genomics.</title>
        <authorList>
            <person name="Yin Z."/>
            <person name="Huang L."/>
        </authorList>
    </citation>
    <scope>NUCLEOTIDE SEQUENCE [LARGE SCALE GENOMIC DNA]</scope>
    <source>
        <strain evidence="4 5">03-1</strain>
    </source>
</reference>
<feature type="compositionally biased region" description="Polar residues" evidence="1">
    <location>
        <begin position="522"/>
        <end position="559"/>
    </location>
</feature>
<gene>
    <name evidence="4" type="ORF">VMCG_04649</name>
</gene>
<feature type="region of interest" description="Disordered" evidence="1">
    <location>
        <begin position="402"/>
        <end position="640"/>
    </location>
</feature>
<sequence length="640" mass="69365">MAGRSIHRLLFAAILPFVVLAIQVAPNSPCSSVCVDSTTLDLSDPNSSNTVASGIVCEDADFTSTSDGKKWDQCMTCLQSSTFVQGGESDQYWFLYNLRYIFDHCVFRIPNGTYSELSPCATDLACGPLKSGLEYGNLSTIGSEFAYCDADGGAVTGEFYDACHSCVSSSSQTQYVANTLVALEAGCQQRPNVTSILGLDGTVFSSASVNIVDPASLVVDDSPSVHISTAAIAGIAVGAAVLILVVAGCILIRRHKRAKRRAIGTETRWGSTRKTHKRKSSFSFRCRHILSSPISPKFFRDDLTPVDENKQYGSLDQMASSQVSGITGEEKSGRYYIESKSTPQRFAYEPAWGPQQAPPSSQSFAVPPENMDEPDQHIVPGTSERRHIESNLKPQRFAYEPAWSPQYAPPSFESFAAPPENVEEPDQRLAPDTTERTPVESKPKSQRFAYEPVWSPQFAPPSSQSFTPPPKSMEEPGQQQTASRAPLSINTAPTPPEPARRSPRQDTFSVLKAIHNPLPPLRSTSNTPVDSWAATTSSPIQAPNGKSKSKVMTMSSQGNGYPGFKSPNISSPLLKQKSGWPSPRQSPDGWSPPPSPPGSSASPFRYGRKTSASSMRKRRESGSPVESKHIQVSFPAPPQK</sequence>
<dbReference type="AlphaFoldDB" id="A0A423WRQ0"/>
<dbReference type="EMBL" id="LKEA01000011">
    <property type="protein sequence ID" value="ROW06119.1"/>
    <property type="molecule type" value="Genomic_DNA"/>
</dbReference>
<keyword evidence="3" id="KW-0732">Signal</keyword>
<feature type="chain" id="PRO_5019307384" description="LPXTG-domain-containing protein" evidence="3">
    <location>
        <begin position="22"/>
        <end position="640"/>
    </location>
</feature>
<evidence type="ECO:0000256" key="2">
    <source>
        <dbReference type="SAM" id="Phobius"/>
    </source>
</evidence>
<feature type="compositionally biased region" description="Polar residues" evidence="1">
    <location>
        <begin position="477"/>
        <end position="492"/>
    </location>
</feature>
<evidence type="ECO:0000256" key="1">
    <source>
        <dbReference type="SAM" id="MobiDB-lite"/>
    </source>
</evidence>
<evidence type="ECO:0000313" key="5">
    <source>
        <dbReference type="Proteomes" id="UP000283895"/>
    </source>
</evidence>
<feature type="signal peptide" evidence="3">
    <location>
        <begin position="1"/>
        <end position="21"/>
    </location>
</feature>